<evidence type="ECO:0000313" key="3">
    <source>
        <dbReference type="EMBL" id="KAG5758529.1"/>
    </source>
</evidence>
<dbReference type="Proteomes" id="UP000750502">
    <property type="component" value="Unassembled WGS sequence"/>
</dbReference>
<dbReference type="PANTHER" id="PTHR46082:SF11">
    <property type="entry name" value="AAA+ ATPASE DOMAIN-CONTAINING PROTEIN-RELATED"/>
    <property type="match status" value="1"/>
</dbReference>
<protein>
    <recommendedName>
        <fullName evidence="2">Nucleoside phosphorylase domain-containing protein</fullName>
    </recommendedName>
</protein>
<dbReference type="Gene3D" id="3.40.50.1580">
    <property type="entry name" value="Nucleoside phosphorylase domain"/>
    <property type="match status" value="1"/>
</dbReference>
<feature type="region of interest" description="Disordered" evidence="1">
    <location>
        <begin position="192"/>
        <end position="217"/>
    </location>
</feature>
<reference evidence="3" key="1">
    <citation type="journal article" date="2020" name="bioRxiv">
        <title>Historical genomics reveals the evolutionary mechanisms behind multiple outbreaks of the host-specific coffee wilt pathogen Fusarium xylarioides.</title>
        <authorList>
            <person name="Peck D."/>
            <person name="Nowell R.W."/>
            <person name="Flood J."/>
            <person name="Ryan M.J."/>
            <person name="Barraclough T.G."/>
        </authorList>
    </citation>
    <scope>NUCLEOTIDE SEQUENCE</scope>
    <source>
        <strain evidence="3">IMI 127659i</strain>
    </source>
</reference>
<dbReference type="GO" id="GO:0003824">
    <property type="term" value="F:catalytic activity"/>
    <property type="evidence" value="ECO:0007669"/>
    <property type="project" value="InterPro"/>
</dbReference>
<dbReference type="AlphaFoldDB" id="A0A9P7HFW0"/>
<dbReference type="SUPFAM" id="SSF53167">
    <property type="entry name" value="Purine and uridine phosphorylases"/>
    <property type="match status" value="1"/>
</dbReference>
<feature type="compositionally biased region" description="Gly residues" evidence="1">
    <location>
        <begin position="397"/>
        <end position="409"/>
    </location>
</feature>
<evidence type="ECO:0000256" key="1">
    <source>
        <dbReference type="SAM" id="MobiDB-lite"/>
    </source>
</evidence>
<dbReference type="PANTHER" id="PTHR46082">
    <property type="entry name" value="ATP/GTP-BINDING PROTEIN-RELATED"/>
    <property type="match status" value="1"/>
</dbReference>
<feature type="domain" description="Nucleoside phosphorylase" evidence="2">
    <location>
        <begin position="43"/>
        <end position="311"/>
    </location>
</feature>
<name>A0A9P7HFW0_9HYPO</name>
<dbReference type="InterPro" id="IPR053137">
    <property type="entry name" value="NLR-like"/>
</dbReference>
<sequence length="417" mass="44490">MMKKLIAKERMVEDIMDQDYTTQYSPDPVYRKVNLAYEDYHVGWICALPIELAAATAMLTEVHESLPRKAQDGNTYTLGRIGPHNTVICGLPTYGTVNAAVVASDLRRSFPSVQFTMMIGVAGAVPTKADIRLGDVVVGMRVIQYDIGKTVEGGKFQRTGSLNGPPQILSTAITKLRAERMSRPSKIATILSRKKFNRPDPSSDRLFDSTHGHSNNSGSCDYCDSSKLVERRAREDDEPQVFYGAIASGNQVMRHGITRDRIAQELDVLCFEMEAAGIMDTLPCLVIRGICDYADSHKNKEWQEYAAAAAAAYAADLLSYVQASDGVRGPRVSSQHESLVHQSFGGDARGGDACGGNAVGGLAAGGSARGGDAHGGNARGGDASGGFAQSVGSYGGEARGGNARGGAAWGGRFRTEL</sequence>
<accession>A0A9P7HFW0</accession>
<feature type="compositionally biased region" description="Basic and acidic residues" evidence="1">
    <location>
        <begin position="197"/>
        <end position="211"/>
    </location>
</feature>
<proteinExistence type="predicted"/>
<comment type="caution">
    <text evidence="3">The sequence shown here is derived from an EMBL/GenBank/DDBJ whole genome shotgun (WGS) entry which is preliminary data.</text>
</comment>
<dbReference type="GO" id="GO:0009116">
    <property type="term" value="P:nucleoside metabolic process"/>
    <property type="evidence" value="ECO:0007669"/>
    <property type="project" value="InterPro"/>
</dbReference>
<organism evidence="3 4">
    <name type="scientific">Fusarium xylarioides</name>
    <dbReference type="NCBI Taxonomy" id="221167"/>
    <lineage>
        <taxon>Eukaryota</taxon>
        <taxon>Fungi</taxon>
        <taxon>Dikarya</taxon>
        <taxon>Ascomycota</taxon>
        <taxon>Pezizomycotina</taxon>
        <taxon>Sordariomycetes</taxon>
        <taxon>Hypocreomycetidae</taxon>
        <taxon>Hypocreales</taxon>
        <taxon>Nectriaceae</taxon>
        <taxon>Fusarium</taxon>
        <taxon>Fusarium fujikuroi species complex</taxon>
    </lineage>
</organism>
<dbReference type="InterPro" id="IPR000845">
    <property type="entry name" value="Nucleoside_phosphorylase_d"/>
</dbReference>
<gene>
    <name evidence="3" type="ORF">H9Q72_013337</name>
</gene>
<keyword evidence="4" id="KW-1185">Reference proteome</keyword>
<feature type="region of interest" description="Disordered" evidence="1">
    <location>
        <begin position="397"/>
        <end position="417"/>
    </location>
</feature>
<evidence type="ECO:0000259" key="2">
    <source>
        <dbReference type="Pfam" id="PF01048"/>
    </source>
</evidence>
<dbReference type="CDD" id="cd09008">
    <property type="entry name" value="MTAN"/>
    <property type="match status" value="1"/>
</dbReference>
<evidence type="ECO:0000313" key="4">
    <source>
        <dbReference type="Proteomes" id="UP000750502"/>
    </source>
</evidence>
<dbReference type="InterPro" id="IPR035994">
    <property type="entry name" value="Nucleoside_phosphorylase_sf"/>
</dbReference>
<dbReference type="EMBL" id="JADFTT010000808">
    <property type="protein sequence ID" value="KAG5758529.1"/>
    <property type="molecule type" value="Genomic_DNA"/>
</dbReference>
<dbReference type="Pfam" id="PF01048">
    <property type="entry name" value="PNP_UDP_1"/>
    <property type="match status" value="1"/>
</dbReference>
<reference evidence="3" key="2">
    <citation type="submission" date="2020-10" db="EMBL/GenBank/DDBJ databases">
        <authorList>
            <person name="Peck L.D."/>
            <person name="Nowell R.W."/>
            <person name="Flood J."/>
            <person name="Ryan M.J."/>
            <person name="Barraclough T.G."/>
        </authorList>
    </citation>
    <scope>NUCLEOTIDE SEQUENCE</scope>
    <source>
        <strain evidence="3">IMI 127659i</strain>
    </source>
</reference>
<dbReference type="OrthoDB" id="1577640at2759"/>